<feature type="region of interest" description="Disordered" evidence="2">
    <location>
        <begin position="175"/>
        <end position="213"/>
    </location>
</feature>
<keyword evidence="1" id="KW-0175">Coiled coil</keyword>
<evidence type="ECO:0000313" key="3">
    <source>
        <dbReference type="EMBL" id="KAF9018429.1"/>
    </source>
</evidence>
<sequence length="788" mass="90980">MARVAVIPRQPTTEGSVALVKAGFLGATPQSPSLAISLRTLEVFYTIRLFRPSFSVEAFTKVACSLLSMPYRRGYRTAISDAFDMYIVLRRNIDRRVALKLGQGAENYRVLHNCPPCNYQLKDEPPLEFSRMFVVDGNNSLKRMVTTGGRQTADARVFGDSDYFLSEEFVNQFADEVPSRHETEPALDEDSGDEHEDLPPDVNGGDPTDGQDLESELRRCTNNWKAADKESAKKRMWDGFHECGIFASACRHGFILWIADMIRSGELAKYPLAILAKALQVFGERFMFGYDIGCSFSETIAKTSLNDAFQEKRCQCCVNAFHGYSHNAICQQCFHPIHIPGMGLEDLETLERVFSLSNQLASVTRYMSPYRRRVFIDLYFQQWDRDKYANLATMIHNNYRQALAVLENDAVELAHDLNQLNLTEAELEQLWEEQRRCFQELGKEGTKDVEGVEYVELLQKLRDLEASLERAHTSFVVQEPEDFDLLPPGASYNVNLSHTRKTESRRRYLTEQHGKVLWQVVQMESVLNISRRWTPLDAEYKAALEYMTERKYRQALENLHLLVVKRLFEMHRLNISGTGYKMRTHIASGLQRRAKAIRRAVKEYNKYAVALNPPRDTLDWTKVTHFSFIDQFDILQDTRHSVLKERWAQPLYRELMNRLHKVTRAREEILRCNVEIRRLHTSIVDEEELFGTTLTQATGTVMHGPILDYVSSRRQVNKLLRARIEATYELPGFTGTPYPGESINLTRKLRSVNIPSIMSLPSKVKERWEWKDILDVYFHEGEDSVEEM</sequence>
<accession>A0A9P5P0Q7</accession>
<dbReference type="InterPro" id="IPR040521">
    <property type="entry name" value="KDZ"/>
</dbReference>
<protein>
    <recommendedName>
        <fullName evidence="5">CxC1-like cysteine cluster associated with KDZ transposases domain-containing protein</fullName>
    </recommendedName>
</protein>
<feature type="coiled-coil region" evidence="1">
    <location>
        <begin position="396"/>
        <end position="423"/>
    </location>
</feature>
<reference evidence="3" key="1">
    <citation type="submission" date="2020-11" db="EMBL/GenBank/DDBJ databases">
        <authorList>
            <consortium name="DOE Joint Genome Institute"/>
            <person name="Ahrendt S."/>
            <person name="Riley R."/>
            <person name="Andreopoulos W."/>
            <person name="Labutti K."/>
            <person name="Pangilinan J."/>
            <person name="Ruiz-Duenas F.J."/>
            <person name="Barrasa J.M."/>
            <person name="Sanchez-Garcia M."/>
            <person name="Camarero S."/>
            <person name="Miyauchi S."/>
            <person name="Serrano A."/>
            <person name="Linde D."/>
            <person name="Babiker R."/>
            <person name="Drula E."/>
            <person name="Ayuso-Fernandez I."/>
            <person name="Pacheco R."/>
            <person name="Padilla G."/>
            <person name="Ferreira P."/>
            <person name="Barriuso J."/>
            <person name="Kellner H."/>
            <person name="Castanera R."/>
            <person name="Alfaro M."/>
            <person name="Ramirez L."/>
            <person name="Pisabarro A.G."/>
            <person name="Kuo A."/>
            <person name="Tritt A."/>
            <person name="Lipzen A."/>
            <person name="He G."/>
            <person name="Yan M."/>
            <person name="Ng V."/>
            <person name="Cullen D."/>
            <person name="Martin F."/>
            <person name="Rosso M.-N."/>
            <person name="Henrissat B."/>
            <person name="Hibbett D."/>
            <person name="Martinez A.T."/>
            <person name="Grigoriev I.V."/>
        </authorList>
    </citation>
    <scope>NUCLEOTIDE SEQUENCE</scope>
    <source>
        <strain evidence="3">AH 40177</strain>
    </source>
</reference>
<dbReference type="EMBL" id="JADNRY010001288">
    <property type="protein sequence ID" value="KAF9018429.1"/>
    <property type="molecule type" value="Genomic_DNA"/>
</dbReference>
<dbReference type="AlphaFoldDB" id="A0A9P5P0Q7"/>
<keyword evidence="4" id="KW-1185">Reference proteome</keyword>
<evidence type="ECO:0000256" key="2">
    <source>
        <dbReference type="SAM" id="MobiDB-lite"/>
    </source>
</evidence>
<dbReference type="Pfam" id="PF18758">
    <property type="entry name" value="KDZ"/>
    <property type="match status" value="1"/>
</dbReference>
<organism evidence="3 4">
    <name type="scientific">Rhodocollybia butyracea</name>
    <dbReference type="NCBI Taxonomy" id="206335"/>
    <lineage>
        <taxon>Eukaryota</taxon>
        <taxon>Fungi</taxon>
        <taxon>Dikarya</taxon>
        <taxon>Basidiomycota</taxon>
        <taxon>Agaricomycotina</taxon>
        <taxon>Agaricomycetes</taxon>
        <taxon>Agaricomycetidae</taxon>
        <taxon>Agaricales</taxon>
        <taxon>Marasmiineae</taxon>
        <taxon>Omphalotaceae</taxon>
        <taxon>Rhodocollybia</taxon>
    </lineage>
</organism>
<dbReference type="PANTHER" id="PTHR33096:SF1">
    <property type="entry name" value="CXC1-LIKE CYSTEINE CLUSTER ASSOCIATED WITH KDZ TRANSPOSASES DOMAIN-CONTAINING PROTEIN"/>
    <property type="match status" value="1"/>
</dbReference>
<evidence type="ECO:0000313" key="4">
    <source>
        <dbReference type="Proteomes" id="UP000772434"/>
    </source>
</evidence>
<name>A0A9P5P0Q7_9AGAR</name>
<dbReference type="OrthoDB" id="2505969at2759"/>
<evidence type="ECO:0000256" key="1">
    <source>
        <dbReference type="SAM" id="Coils"/>
    </source>
</evidence>
<dbReference type="Proteomes" id="UP000772434">
    <property type="component" value="Unassembled WGS sequence"/>
</dbReference>
<evidence type="ECO:0008006" key="5">
    <source>
        <dbReference type="Google" id="ProtNLM"/>
    </source>
</evidence>
<proteinExistence type="predicted"/>
<feature type="compositionally biased region" description="Acidic residues" evidence="2">
    <location>
        <begin position="185"/>
        <end position="196"/>
    </location>
</feature>
<gene>
    <name evidence="3" type="ORF">BDP27DRAFT_1473070</name>
</gene>
<comment type="caution">
    <text evidence="3">The sequence shown here is derived from an EMBL/GenBank/DDBJ whole genome shotgun (WGS) entry which is preliminary data.</text>
</comment>
<dbReference type="PANTHER" id="PTHR33096">
    <property type="entry name" value="CXC2 DOMAIN-CONTAINING PROTEIN"/>
    <property type="match status" value="1"/>
</dbReference>